<dbReference type="InterPro" id="IPR004821">
    <property type="entry name" value="Cyt_trans-like"/>
</dbReference>
<keyword evidence="7 11" id="KW-0547">Nucleotide-binding</keyword>
<evidence type="ECO:0000256" key="8">
    <source>
        <dbReference type="ARBA" id="ARBA00022840"/>
    </source>
</evidence>
<dbReference type="AlphaFoldDB" id="A0A937D1M6"/>
<organism evidence="13 14">
    <name type="scientific">Ramlibacter aurantiacus</name>
    <dbReference type="NCBI Taxonomy" id="2801330"/>
    <lineage>
        <taxon>Bacteria</taxon>
        <taxon>Pseudomonadati</taxon>
        <taxon>Pseudomonadota</taxon>
        <taxon>Betaproteobacteria</taxon>
        <taxon>Burkholderiales</taxon>
        <taxon>Comamonadaceae</taxon>
        <taxon>Ramlibacter</taxon>
    </lineage>
</organism>
<evidence type="ECO:0000313" key="14">
    <source>
        <dbReference type="Proteomes" id="UP000613011"/>
    </source>
</evidence>
<dbReference type="PANTHER" id="PTHR39321:SF3">
    <property type="entry name" value="PHOSPHOPANTETHEINE ADENYLYLTRANSFERASE"/>
    <property type="match status" value="1"/>
</dbReference>
<accession>A0A937D1M6</accession>
<dbReference type="GO" id="GO:0009435">
    <property type="term" value="P:NAD+ biosynthetic process"/>
    <property type="evidence" value="ECO:0007669"/>
    <property type="project" value="UniProtKB-UniRule"/>
</dbReference>
<protein>
    <recommendedName>
        <fullName evidence="11">Probable nicotinate-nucleotide adenylyltransferase</fullName>
        <ecNumber evidence="11">2.7.7.18</ecNumber>
    </recommendedName>
    <alternativeName>
        <fullName evidence="11">Deamido-NAD(+) diphosphorylase</fullName>
    </alternativeName>
    <alternativeName>
        <fullName evidence="11">Deamido-NAD(+) pyrophosphorylase</fullName>
    </alternativeName>
    <alternativeName>
        <fullName evidence="11">Nicotinate mononucleotide adenylyltransferase</fullName>
        <shortName evidence="11">NaMN adenylyltransferase</shortName>
    </alternativeName>
</protein>
<evidence type="ECO:0000313" key="13">
    <source>
        <dbReference type="EMBL" id="MBL0418925.1"/>
    </source>
</evidence>
<feature type="domain" description="Cytidyltransferase-like" evidence="12">
    <location>
        <begin position="1"/>
        <end position="165"/>
    </location>
</feature>
<evidence type="ECO:0000256" key="3">
    <source>
        <dbReference type="ARBA" id="ARBA00009014"/>
    </source>
</evidence>
<reference evidence="13" key="1">
    <citation type="submission" date="2021-01" db="EMBL/GenBank/DDBJ databases">
        <title>Ramlibacter sp. strain AW1 16S ribosomal RNA gene Genome sequencing and assembly.</title>
        <authorList>
            <person name="Kang M."/>
        </authorList>
    </citation>
    <scope>NUCLEOTIDE SEQUENCE</scope>
    <source>
        <strain evidence="13">AW1</strain>
    </source>
</reference>
<dbReference type="Gene3D" id="3.40.50.620">
    <property type="entry name" value="HUPs"/>
    <property type="match status" value="1"/>
</dbReference>
<evidence type="ECO:0000256" key="5">
    <source>
        <dbReference type="ARBA" id="ARBA00022679"/>
    </source>
</evidence>
<dbReference type="HAMAP" id="MF_00244">
    <property type="entry name" value="NaMN_adenylyltr"/>
    <property type="match status" value="1"/>
</dbReference>
<evidence type="ECO:0000256" key="10">
    <source>
        <dbReference type="ARBA" id="ARBA00048721"/>
    </source>
</evidence>
<keyword evidence="5 11" id="KW-0808">Transferase</keyword>
<evidence type="ECO:0000256" key="7">
    <source>
        <dbReference type="ARBA" id="ARBA00022741"/>
    </source>
</evidence>
<dbReference type="EMBL" id="JAEQNA010000001">
    <property type="protein sequence ID" value="MBL0418925.1"/>
    <property type="molecule type" value="Genomic_DNA"/>
</dbReference>
<evidence type="ECO:0000256" key="1">
    <source>
        <dbReference type="ARBA" id="ARBA00002324"/>
    </source>
</evidence>
<dbReference type="SUPFAM" id="SSF52374">
    <property type="entry name" value="Nucleotidylyl transferase"/>
    <property type="match status" value="1"/>
</dbReference>
<evidence type="ECO:0000259" key="12">
    <source>
        <dbReference type="Pfam" id="PF01467"/>
    </source>
</evidence>
<dbReference type="GO" id="GO:0004515">
    <property type="term" value="F:nicotinate-nucleotide adenylyltransferase activity"/>
    <property type="evidence" value="ECO:0007669"/>
    <property type="project" value="UniProtKB-UniRule"/>
</dbReference>
<dbReference type="NCBIfam" id="TIGR00482">
    <property type="entry name" value="nicotinate (nicotinamide) nucleotide adenylyltransferase"/>
    <property type="match status" value="1"/>
</dbReference>
<evidence type="ECO:0000256" key="4">
    <source>
        <dbReference type="ARBA" id="ARBA00022642"/>
    </source>
</evidence>
<keyword evidence="4 11" id="KW-0662">Pyridine nucleotide biosynthesis</keyword>
<comment type="caution">
    <text evidence="13">The sequence shown here is derived from an EMBL/GenBank/DDBJ whole genome shotgun (WGS) entry which is preliminary data.</text>
</comment>
<evidence type="ECO:0000256" key="9">
    <source>
        <dbReference type="ARBA" id="ARBA00023027"/>
    </source>
</evidence>
<comment type="function">
    <text evidence="1 11">Catalyzes the reversible adenylation of nicotinate mononucleotide (NaMN) to nicotinic acid adenine dinucleotide (NaAD).</text>
</comment>
<gene>
    <name evidence="11 13" type="primary">nadD</name>
    <name evidence="13" type="ORF">JI739_01070</name>
</gene>
<dbReference type="Pfam" id="PF01467">
    <property type="entry name" value="CTP_transf_like"/>
    <property type="match status" value="1"/>
</dbReference>
<keyword evidence="9 11" id="KW-0520">NAD</keyword>
<name>A0A937D1M6_9BURK</name>
<sequence length="193" mass="21042">MFGGAFDPPHCAHVALARAAVEQLGLVELRVFPTGQAWHKARALSDNAHRLAMSALAFAAVPRAVVDGRELRRSGPTYTVDTLRELRQEYPDAELVLVIGADQAEALHGWRESAEIPRLATIAIAERARPAQAPIPFDASHVPGGHWEAVELPPMPVSATEVRRRVAAAEDIAHLVPDGVARYIEQHHLYLPT</sequence>
<keyword evidence="6 11" id="KW-0548">Nucleotidyltransferase</keyword>
<comment type="pathway">
    <text evidence="2 11">Cofactor biosynthesis; NAD(+) biosynthesis; deamido-NAD(+) from nicotinate D-ribonucleotide: step 1/1.</text>
</comment>
<dbReference type="Proteomes" id="UP000613011">
    <property type="component" value="Unassembled WGS sequence"/>
</dbReference>
<evidence type="ECO:0000256" key="6">
    <source>
        <dbReference type="ARBA" id="ARBA00022695"/>
    </source>
</evidence>
<dbReference type="InterPro" id="IPR005248">
    <property type="entry name" value="NadD/NMNAT"/>
</dbReference>
<dbReference type="PANTHER" id="PTHR39321">
    <property type="entry name" value="NICOTINATE-NUCLEOTIDE ADENYLYLTRANSFERASE-RELATED"/>
    <property type="match status" value="1"/>
</dbReference>
<evidence type="ECO:0000256" key="2">
    <source>
        <dbReference type="ARBA" id="ARBA00005019"/>
    </source>
</evidence>
<evidence type="ECO:0000256" key="11">
    <source>
        <dbReference type="HAMAP-Rule" id="MF_00244"/>
    </source>
</evidence>
<keyword evidence="14" id="KW-1185">Reference proteome</keyword>
<dbReference type="EC" id="2.7.7.18" evidence="11"/>
<dbReference type="InterPro" id="IPR014729">
    <property type="entry name" value="Rossmann-like_a/b/a_fold"/>
</dbReference>
<dbReference type="GO" id="GO:0005524">
    <property type="term" value="F:ATP binding"/>
    <property type="evidence" value="ECO:0007669"/>
    <property type="project" value="UniProtKB-KW"/>
</dbReference>
<comment type="catalytic activity">
    <reaction evidence="10 11">
        <text>nicotinate beta-D-ribonucleotide + ATP + H(+) = deamido-NAD(+) + diphosphate</text>
        <dbReference type="Rhea" id="RHEA:22860"/>
        <dbReference type="ChEBI" id="CHEBI:15378"/>
        <dbReference type="ChEBI" id="CHEBI:30616"/>
        <dbReference type="ChEBI" id="CHEBI:33019"/>
        <dbReference type="ChEBI" id="CHEBI:57502"/>
        <dbReference type="ChEBI" id="CHEBI:58437"/>
        <dbReference type="EC" id="2.7.7.18"/>
    </reaction>
</comment>
<comment type="similarity">
    <text evidence="3 11">Belongs to the NadD family.</text>
</comment>
<keyword evidence="8 11" id="KW-0067">ATP-binding</keyword>
<dbReference type="CDD" id="cd02165">
    <property type="entry name" value="NMNAT"/>
    <property type="match status" value="1"/>
</dbReference>
<proteinExistence type="inferred from homology"/>